<reference evidence="2" key="1">
    <citation type="submission" date="2018-02" db="EMBL/GenBank/DDBJ databases">
        <title>Rhizophora mucronata_Transcriptome.</title>
        <authorList>
            <person name="Meera S.P."/>
            <person name="Sreeshan A."/>
            <person name="Augustine A."/>
        </authorList>
    </citation>
    <scope>NUCLEOTIDE SEQUENCE</scope>
    <source>
        <tissue evidence="2">Leaf</tissue>
    </source>
</reference>
<protein>
    <submittedName>
        <fullName evidence="2">Uncharacterized protein</fullName>
    </submittedName>
</protein>
<sequence length="43" mass="4905">MRKAEFLPLSSSNSSRMALNKSKTRLPPLSLSNPFRRARTNSR</sequence>
<proteinExistence type="predicted"/>
<dbReference type="AlphaFoldDB" id="A0A2P2MVY8"/>
<evidence type="ECO:0000256" key="1">
    <source>
        <dbReference type="SAM" id="MobiDB-lite"/>
    </source>
</evidence>
<name>A0A2P2MVY8_RHIMU</name>
<accession>A0A2P2MVY8</accession>
<feature type="region of interest" description="Disordered" evidence="1">
    <location>
        <begin position="1"/>
        <end position="43"/>
    </location>
</feature>
<dbReference type="EMBL" id="GGEC01053868">
    <property type="protein sequence ID" value="MBX34352.1"/>
    <property type="molecule type" value="Transcribed_RNA"/>
</dbReference>
<evidence type="ECO:0000313" key="2">
    <source>
        <dbReference type="EMBL" id="MBX34352.1"/>
    </source>
</evidence>
<organism evidence="2">
    <name type="scientific">Rhizophora mucronata</name>
    <name type="common">Asiatic mangrove</name>
    <dbReference type="NCBI Taxonomy" id="61149"/>
    <lineage>
        <taxon>Eukaryota</taxon>
        <taxon>Viridiplantae</taxon>
        <taxon>Streptophyta</taxon>
        <taxon>Embryophyta</taxon>
        <taxon>Tracheophyta</taxon>
        <taxon>Spermatophyta</taxon>
        <taxon>Magnoliopsida</taxon>
        <taxon>eudicotyledons</taxon>
        <taxon>Gunneridae</taxon>
        <taxon>Pentapetalae</taxon>
        <taxon>rosids</taxon>
        <taxon>fabids</taxon>
        <taxon>Malpighiales</taxon>
        <taxon>Rhizophoraceae</taxon>
        <taxon>Rhizophora</taxon>
    </lineage>
</organism>